<evidence type="ECO:0000256" key="2">
    <source>
        <dbReference type="ARBA" id="ARBA00023002"/>
    </source>
</evidence>
<dbReference type="PANTHER" id="PTHR42760">
    <property type="entry name" value="SHORT-CHAIN DEHYDROGENASES/REDUCTASES FAMILY MEMBER"/>
    <property type="match status" value="1"/>
</dbReference>
<dbReference type="InterPro" id="IPR002347">
    <property type="entry name" value="SDR_fam"/>
</dbReference>
<dbReference type="PANTHER" id="PTHR42760:SF5">
    <property type="entry name" value="2-DEHYDRO-3-DEOXY-D-GLUCONATE 5-DEHYDROGENASE"/>
    <property type="match status" value="1"/>
</dbReference>
<dbReference type="Pfam" id="PF13561">
    <property type="entry name" value="adh_short_C2"/>
    <property type="match status" value="1"/>
</dbReference>
<comment type="caution">
    <text evidence="3">The sequence shown here is derived from an EMBL/GenBank/DDBJ whole genome shotgun (WGS) entry which is preliminary data.</text>
</comment>
<protein>
    <submittedName>
        <fullName evidence="3">SDR family oxidoreductase</fullName>
    </submittedName>
</protein>
<keyword evidence="4" id="KW-1185">Reference proteome</keyword>
<sequence length="86" mass="9192">MLAASAEWARFDIQANAIGPGYITTDMNAALLQDAAFDAWVKNSNPAQRWGQPEELAGTAVYLASSASNYVNGQIIYVDGGWLAVL</sequence>
<keyword evidence="2" id="KW-0560">Oxidoreductase</keyword>
<dbReference type="Gene3D" id="3.40.50.720">
    <property type="entry name" value="NAD(P)-binding Rossmann-like Domain"/>
    <property type="match status" value="1"/>
</dbReference>
<organism evidence="3 4">
    <name type="scientific">Azospirillum endophyticum</name>
    <dbReference type="NCBI Taxonomy" id="2800326"/>
    <lineage>
        <taxon>Bacteria</taxon>
        <taxon>Pseudomonadati</taxon>
        <taxon>Pseudomonadota</taxon>
        <taxon>Alphaproteobacteria</taxon>
        <taxon>Rhodospirillales</taxon>
        <taxon>Azospirillaceae</taxon>
        <taxon>Azospirillum</taxon>
    </lineage>
</organism>
<dbReference type="EMBL" id="JAENHM010000034">
    <property type="protein sequence ID" value="MBK1838099.1"/>
    <property type="molecule type" value="Genomic_DNA"/>
</dbReference>
<reference evidence="4" key="1">
    <citation type="submission" date="2021-01" db="EMBL/GenBank/DDBJ databases">
        <title>Genome public.</title>
        <authorList>
            <person name="Liu C."/>
            <person name="Sun Q."/>
        </authorList>
    </citation>
    <scope>NUCLEOTIDE SEQUENCE [LARGE SCALE GENOMIC DNA]</scope>
    <source>
        <strain evidence="4">YIM B02556</strain>
    </source>
</reference>
<evidence type="ECO:0000313" key="4">
    <source>
        <dbReference type="Proteomes" id="UP000652760"/>
    </source>
</evidence>
<accession>A0ABS1F405</accession>
<dbReference type="InterPro" id="IPR036291">
    <property type="entry name" value="NAD(P)-bd_dom_sf"/>
</dbReference>
<proteinExistence type="inferred from homology"/>
<evidence type="ECO:0000256" key="1">
    <source>
        <dbReference type="ARBA" id="ARBA00006484"/>
    </source>
</evidence>
<dbReference type="PRINTS" id="PR00081">
    <property type="entry name" value="GDHRDH"/>
</dbReference>
<evidence type="ECO:0000313" key="3">
    <source>
        <dbReference type="EMBL" id="MBK1838099.1"/>
    </source>
</evidence>
<gene>
    <name evidence="3" type="ORF">JHL17_11800</name>
</gene>
<name>A0ABS1F405_9PROT</name>
<dbReference type="Proteomes" id="UP000652760">
    <property type="component" value="Unassembled WGS sequence"/>
</dbReference>
<comment type="similarity">
    <text evidence="1">Belongs to the short-chain dehydrogenases/reductases (SDR) family.</text>
</comment>
<dbReference type="SUPFAM" id="SSF51735">
    <property type="entry name" value="NAD(P)-binding Rossmann-fold domains"/>
    <property type="match status" value="1"/>
</dbReference>